<dbReference type="GO" id="GO:0006914">
    <property type="term" value="P:autophagy"/>
    <property type="evidence" value="ECO:0007669"/>
    <property type="project" value="UniProtKB-KW"/>
</dbReference>
<evidence type="ECO:0000256" key="6">
    <source>
        <dbReference type="ARBA" id="ARBA00022553"/>
    </source>
</evidence>
<evidence type="ECO:0000256" key="13">
    <source>
        <dbReference type="ARBA" id="ARBA00023288"/>
    </source>
</evidence>
<dbReference type="RefSeq" id="XP_032834960.1">
    <property type="nucleotide sequence ID" value="XM_032979069.1"/>
</dbReference>
<keyword evidence="7" id="KW-0256">Endoplasmic reticulum</keyword>
<keyword evidence="5" id="KW-0813">Transport</keyword>
<reference evidence="22 23" key="1">
    <citation type="submission" date="2025-04" db="UniProtKB">
        <authorList>
            <consortium name="RefSeq"/>
        </authorList>
    </citation>
    <scope>IDENTIFICATION</scope>
    <source>
        <tissue evidence="22 23">Sperm</tissue>
    </source>
</reference>
<dbReference type="Gene3D" id="3.10.20.90">
    <property type="entry name" value="Phosphatidylinositol 3-kinase Catalytic Subunit, Chain A, domain 1"/>
    <property type="match status" value="1"/>
</dbReference>
<evidence type="ECO:0000256" key="12">
    <source>
        <dbReference type="ARBA" id="ARBA00023136"/>
    </source>
</evidence>
<dbReference type="Proteomes" id="UP001318040">
    <property type="component" value="Chromosome 69"/>
</dbReference>
<evidence type="ECO:0000256" key="18">
    <source>
        <dbReference type="ARBA" id="ARBA00083950"/>
    </source>
</evidence>
<evidence type="ECO:0000313" key="23">
    <source>
        <dbReference type="RefSeq" id="XP_032834960.1"/>
    </source>
</evidence>
<dbReference type="GeneID" id="116938086"/>
<comment type="similarity">
    <text evidence="4 20">Belongs to the ATG8 family.</text>
</comment>
<keyword evidence="21" id="KW-1185">Reference proteome</keyword>
<accession>A0AAJ7WLQ1</accession>
<evidence type="ECO:0000256" key="3">
    <source>
        <dbReference type="ARBA" id="ARBA00004586"/>
    </source>
</evidence>
<dbReference type="CDD" id="cd17163">
    <property type="entry name" value="Ubl_ATG8_GABARAPL2"/>
    <property type="match status" value="1"/>
</dbReference>
<evidence type="ECO:0000313" key="21">
    <source>
        <dbReference type="Proteomes" id="UP001318040"/>
    </source>
</evidence>
<dbReference type="KEGG" id="pmrn:116957106"/>
<evidence type="ECO:0000256" key="11">
    <source>
        <dbReference type="ARBA" id="ARBA00023034"/>
    </source>
</evidence>
<dbReference type="GO" id="GO:0005776">
    <property type="term" value="C:autophagosome"/>
    <property type="evidence" value="ECO:0007669"/>
    <property type="project" value="UniProtKB-SubCell"/>
</dbReference>
<evidence type="ECO:0000256" key="17">
    <source>
        <dbReference type="ARBA" id="ARBA00077085"/>
    </source>
</evidence>
<evidence type="ECO:0000256" key="8">
    <source>
        <dbReference type="ARBA" id="ARBA00022927"/>
    </source>
</evidence>
<dbReference type="KEGG" id="pmrn:116938086"/>
<dbReference type="RefSeq" id="XP_032801158.1">
    <property type="nucleotide sequence ID" value="XM_032945267.1"/>
</dbReference>
<dbReference type="GO" id="GO:0005789">
    <property type="term" value="C:endoplasmic reticulum membrane"/>
    <property type="evidence" value="ECO:0007669"/>
    <property type="project" value="UniProtKB-SubCell"/>
</dbReference>
<keyword evidence="14" id="KW-0968">Cytoplasmic vesicle</keyword>
<evidence type="ECO:0000256" key="2">
    <source>
        <dbReference type="ARBA" id="ARBA00004555"/>
    </source>
</evidence>
<evidence type="ECO:0000256" key="20">
    <source>
        <dbReference type="RuleBase" id="RU004384"/>
    </source>
</evidence>
<evidence type="ECO:0000313" key="22">
    <source>
        <dbReference type="RefSeq" id="XP_032801158.1"/>
    </source>
</evidence>
<name>A0AAJ7WLQ1_PETMA</name>
<dbReference type="InterPro" id="IPR004241">
    <property type="entry name" value="Atg8-like"/>
</dbReference>
<comment type="subcellular location">
    <subcellularLocation>
        <location evidence="1">Cytoplasmic vesicle</location>
        <location evidence="1">Autophagosome</location>
    </subcellularLocation>
    <subcellularLocation>
        <location evidence="3">Endoplasmic reticulum membrane</location>
    </subcellularLocation>
    <subcellularLocation>
        <location evidence="2">Golgi apparatus</location>
    </subcellularLocation>
</comment>
<dbReference type="FunFam" id="3.10.20.90:FF:000077">
    <property type="entry name" value="gamma-aminobutyric acid receptor-associated protein-like 2"/>
    <property type="match status" value="1"/>
</dbReference>
<evidence type="ECO:0000256" key="14">
    <source>
        <dbReference type="ARBA" id="ARBA00023329"/>
    </source>
</evidence>
<protein>
    <recommendedName>
        <fullName evidence="16">Gamma-aminobutyric acid receptor-associated protein-like 2</fullName>
    </recommendedName>
    <alternativeName>
        <fullName evidence="17">GABA(A) receptor-associated protein-like 2</fullName>
    </alternativeName>
    <alternativeName>
        <fullName evidence="18">Golgi-associated ATPase enhancer of 16 kDa</fullName>
    </alternativeName>
</protein>
<evidence type="ECO:0000256" key="4">
    <source>
        <dbReference type="ARBA" id="ARBA00007293"/>
    </source>
</evidence>
<feature type="lipid moiety-binding region" description="Phosphatidylserine amidated glycine; alternate" evidence="19">
    <location>
        <position position="116"/>
    </location>
</feature>
<dbReference type="GO" id="GO:0000139">
    <property type="term" value="C:Golgi membrane"/>
    <property type="evidence" value="ECO:0007669"/>
    <property type="project" value="UniProtKB-ARBA"/>
</dbReference>
<dbReference type="PANTHER" id="PTHR10969">
    <property type="entry name" value="MICROTUBULE-ASSOCIATED PROTEINS 1A/1B LIGHT CHAIN 3-RELATED"/>
    <property type="match status" value="1"/>
</dbReference>
<keyword evidence="8" id="KW-0653">Protein transport</keyword>
<dbReference type="InterPro" id="IPR029071">
    <property type="entry name" value="Ubiquitin-like_domsf"/>
</dbReference>
<evidence type="ECO:0000256" key="9">
    <source>
        <dbReference type="ARBA" id="ARBA00022990"/>
    </source>
</evidence>
<evidence type="ECO:0000256" key="5">
    <source>
        <dbReference type="ARBA" id="ARBA00022448"/>
    </source>
</evidence>
<evidence type="ECO:0000256" key="1">
    <source>
        <dbReference type="ARBA" id="ARBA00004419"/>
    </source>
</evidence>
<organism evidence="21 22">
    <name type="scientific">Petromyzon marinus</name>
    <name type="common">Sea lamprey</name>
    <dbReference type="NCBI Taxonomy" id="7757"/>
    <lineage>
        <taxon>Eukaryota</taxon>
        <taxon>Metazoa</taxon>
        <taxon>Chordata</taxon>
        <taxon>Craniata</taxon>
        <taxon>Vertebrata</taxon>
        <taxon>Cyclostomata</taxon>
        <taxon>Hyperoartia</taxon>
        <taxon>Petromyzontiformes</taxon>
        <taxon>Petromyzontidae</taxon>
        <taxon>Petromyzon</taxon>
    </lineage>
</organism>
<dbReference type="Pfam" id="PF02991">
    <property type="entry name" value="ATG8"/>
    <property type="match status" value="1"/>
</dbReference>
<sequence length="116" mass="13378">MKWMFKEDHSLDHRSVEATKIRAKYPDRVPVIVEKVAGSHIGDIDKRKYLVPADITVAQFMWIVRKRIQLAAERAIFLFIDKTVPQSSLSMGQLYEDHKDEDGFLYVAYSGESTFG</sequence>
<gene>
    <name evidence="22" type="primary">LOC116938086</name>
    <name evidence="23" type="synonym">LOC116957106</name>
</gene>
<keyword evidence="6" id="KW-0597">Phosphoprotein</keyword>
<proteinExistence type="inferred from homology"/>
<evidence type="ECO:0000256" key="19">
    <source>
        <dbReference type="PIRSR" id="PIRSR604241-50"/>
    </source>
</evidence>
<dbReference type="GO" id="GO:0031410">
    <property type="term" value="C:cytoplasmic vesicle"/>
    <property type="evidence" value="ECO:0007669"/>
    <property type="project" value="UniProtKB-KW"/>
</dbReference>
<evidence type="ECO:0000256" key="16">
    <source>
        <dbReference type="ARBA" id="ARBA00069393"/>
    </source>
</evidence>
<keyword evidence="9" id="KW-0007">Acetylation</keyword>
<keyword evidence="12" id="KW-0472">Membrane</keyword>
<evidence type="ECO:0000256" key="7">
    <source>
        <dbReference type="ARBA" id="ARBA00022824"/>
    </source>
</evidence>
<dbReference type="GO" id="GO:0015031">
    <property type="term" value="P:protein transport"/>
    <property type="evidence" value="ECO:0007669"/>
    <property type="project" value="UniProtKB-KW"/>
</dbReference>
<keyword evidence="11" id="KW-0333">Golgi apparatus</keyword>
<dbReference type="AlphaFoldDB" id="A0AAJ7WLQ1"/>
<evidence type="ECO:0000256" key="15">
    <source>
        <dbReference type="ARBA" id="ARBA00056137"/>
    </source>
</evidence>
<comment type="function">
    <text evidence="15">Ubiquitin-like modifier involved in intra-Golgi traffic. Modulates intra-Golgi transport through coupling between NSF activity and SNAREs activation. It first stimulates the ATPase activity of NSF which in turn stimulates the association with GOSR1. Involved in autophagy. Plays a role in mitophagy which contributes to regulate mitochondrial quantity and quality by eliminating the mitochondria to a basal level to fulfill cellular energy requirements and preventing excess ROS production. Whereas LC3s are involved in elongation of the phagophore membrane, the GABARAP/GATE-16 subfamily is essential for a later stage in autophagosome maturation.</text>
</comment>
<keyword evidence="10 20" id="KW-0072">Autophagy</keyword>
<evidence type="ECO:0000256" key="10">
    <source>
        <dbReference type="ARBA" id="ARBA00023006"/>
    </source>
</evidence>
<dbReference type="SUPFAM" id="SSF54236">
    <property type="entry name" value="Ubiquitin-like"/>
    <property type="match status" value="1"/>
</dbReference>
<keyword evidence="13 19" id="KW-0449">Lipoprotein</keyword>